<evidence type="ECO:0000313" key="3">
    <source>
        <dbReference type="Proteomes" id="UP000298663"/>
    </source>
</evidence>
<dbReference type="Proteomes" id="UP000298663">
    <property type="component" value="Unassembled WGS sequence"/>
</dbReference>
<evidence type="ECO:0000313" key="2">
    <source>
        <dbReference type="EMBL" id="TKR68128.1"/>
    </source>
</evidence>
<keyword evidence="1" id="KW-0812">Transmembrane</keyword>
<reference evidence="2 3" key="1">
    <citation type="journal article" date="2015" name="Genome Biol.">
        <title>Comparative genomics of Steinernema reveals deeply conserved gene regulatory networks.</title>
        <authorList>
            <person name="Dillman A.R."/>
            <person name="Macchietto M."/>
            <person name="Porter C.F."/>
            <person name="Rogers A."/>
            <person name="Williams B."/>
            <person name="Antoshechkin I."/>
            <person name="Lee M.M."/>
            <person name="Goodwin Z."/>
            <person name="Lu X."/>
            <person name="Lewis E.E."/>
            <person name="Goodrich-Blair H."/>
            <person name="Stock S.P."/>
            <person name="Adams B.J."/>
            <person name="Sternberg P.W."/>
            <person name="Mortazavi A."/>
        </authorList>
    </citation>
    <scope>NUCLEOTIDE SEQUENCE [LARGE SCALE GENOMIC DNA]</scope>
    <source>
        <strain evidence="2 3">ALL</strain>
    </source>
</reference>
<reference evidence="2 3" key="2">
    <citation type="journal article" date="2019" name="G3 (Bethesda)">
        <title>Hybrid Assembly of the Genome of the Entomopathogenic Nematode Steinernema carpocapsae Identifies the X-Chromosome.</title>
        <authorList>
            <person name="Serra L."/>
            <person name="Macchietto M."/>
            <person name="Macias-Munoz A."/>
            <person name="McGill C.J."/>
            <person name="Rodriguez I.M."/>
            <person name="Rodriguez B."/>
            <person name="Murad R."/>
            <person name="Mortazavi A."/>
        </authorList>
    </citation>
    <scope>NUCLEOTIDE SEQUENCE [LARGE SCALE GENOMIC DNA]</scope>
    <source>
        <strain evidence="2 3">ALL</strain>
    </source>
</reference>
<comment type="caution">
    <text evidence="2">The sequence shown here is derived from an EMBL/GenBank/DDBJ whole genome shotgun (WGS) entry which is preliminary data.</text>
</comment>
<gene>
    <name evidence="2" type="ORF">L596_024157</name>
</gene>
<accession>A0A4U5MFW9</accession>
<sequence>MNPSRHKRCIKGAYRPFVVHLSCFEKMMASNEFIYAVLLVFSLSVVSTIAFWIAVISVCWFCKCPLCYEEWNPDDFN</sequence>
<protein>
    <submittedName>
        <fullName evidence="2">Uncharacterized protein</fullName>
    </submittedName>
</protein>
<dbReference type="AlphaFoldDB" id="A0A4U5MFW9"/>
<name>A0A4U5MFW9_STECR</name>
<proteinExistence type="predicted"/>
<keyword evidence="1" id="KW-1133">Transmembrane helix</keyword>
<feature type="transmembrane region" description="Helical" evidence="1">
    <location>
        <begin position="33"/>
        <end position="55"/>
    </location>
</feature>
<organism evidence="2 3">
    <name type="scientific">Steinernema carpocapsae</name>
    <name type="common">Entomopathogenic nematode</name>
    <dbReference type="NCBI Taxonomy" id="34508"/>
    <lineage>
        <taxon>Eukaryota</taxon>
        <taxon>Metazoa</taxon>
        <taxon>Ecdysozoa</taxon>
        <taxon>Nematoda</taxon>
        <taxon>Chromadorea</taxon>
        <taxon>Rhabditida</taxon>
        <taxon>Tylenchina</taxon>
        <taxon>Panagrolaimomorpha</taxon>
        <taxon>Strongyloidoidea</taxon>
        <taxon>Steinernematidae</taxon>
        <taxon>Steinernema</taxon>
    </lineage>
</organism>
<evidence type="ECO:0000256" key="1">
    <source>
        <dbReference type="SAM" id="Phobius"/>
    </source>
</evidence>
<keyword evidence="1" id="KW-0472">Membrane</keyword>
<dbReference type="EMBL" id="AZBU02000008">
    <property type="protein sequence ID" value="TKR68128.1"/>
    <property type="molecule type" value="Genomic_DNA"/>
</dbReference>
<keyword evidence="3" id="KW-1185">Reference proteome</keyword>